<dbReference type="GO" id="GO:0005886">
    <property type="term" value="C:plasma membrane"/>
    <property type="evidence" value="ECO:0007669"/>
    <property type="project" value="UniProtKB-SubCell"/>
</dbReference>
<comment type="similarity">
    <text evidence="7">Belongs to the binding-protein-dependent transport system permease family.</text>
</comment>
<dbReference type="PANTHER" id="PTHR43386:SF1">
    <property type="entry name" value="D,D-DIPEPTIDE TRANSPORT SYSTEM PERMEASE PROTEIN DDPC-RELATED"/>
    <property type="match status" value="1"/>
</dbReference>
<comment type="subcellular location">
    <subcellularLocation>
        <location evidence="1 7">Cell membrane</location>
        <topology evidence="1 7">Multi-pass membrane protein</topology>
    </subcellularLocation>
</comment>
<evidence type="ECO:0000256" key="6">
    <source>
        <dbReference type="ARBA" id="ARBA00023136"/>
    </source>
</evidence>
<keyword evidence="4 7" id="KW-0812">Transmembrane</keyword>
<feature type="transmembrane region" description="Helical" evidence="7">
    <location>
        <begin position="126"/>
        <end position="143"/>
    </location>
</feature>
<dbReference type="RefSeq" id="WP_140003136.1">
    <property type="nucleotide sequence ID" value="NZ_CP040946.1"/>
</dbReference>
<dbReference type="InterPro" id="IPR050366">
    <property type="entry name" value="BP-dependent_transpt_permease"/>
</dbReference>
<dbReference type="AlphaFoldDB" id="A0A5B8CRA0"/>
<keyword evidence="10" id="KW-1185">Reference proteome</keyword>
<dbReference type="PROSITE" id="PS50928">
    <property type="entry name" value="ABC_TM1"/>
    <property type="match status" value="1"/>
</dbReference>
<dbReference type="Gene3D" id="1.10.3720.10">
    <property type="entry name" value="MetI-like"/>
    <property type="match status" value="1"/>
</dbReference>
<feature type="domain" description="ABC transmembrane type-1" evidence="8">
    <location>
        <begin position="61"/>
        <end position="250"/>
    </location>
</feature>
<dbReference type="SUPFAM" id="SSF161098">
    <property type="entry name" value="MetI-like"/>
    <property type="match status" value="1"/>
</dbReference>
<feature type="transmembrane region" description="Helical" evidence="7">
    <location>
        <begin position="228"/>
        <end position="250"/>
    </location>
</feature>
<evidence type="ECO:0000313" key="10">
    <source>
        <dbReference type="Proteomes" id="UP000311008"/>
    </source>
</evidence>
<evidence type="ECO:0000256" key="5">
    <source>
        <dbReference type="ARBA" id="ARBA00022989"/>
    </source>
</evidence>
<evidence type="ECO:0000259" key="8">
    <source>
        <dbReference type="PROSITE" id="PS50928"/>
    </source>
</evidence>
<evidence type="ECO:0000256" key="1">
    <source>
        <dbReference type="ARBA" id="ARBA00004651"/>
    </source>
</evidence>
<dbReference type="Pfam" id="PF00528">
    <property type="entry name" value="BPD_transp_1"/>
    <property type="match status" value="1"/>
</dbReference>
<evidence type="ECO:0000256" key="4">
    <source>
        <dbReference type="ARBA" id="ARBA00022692"/>
    </source>
</evidence>
<feature type="transmembrane region" description="Helical" evidence="7">
    <location>
        <begin position="100"/>
        <end position="120"/>
    </location>
</feature>
<dbReference type="EMBL" id="CP040946">
    <property type="protein sequence ID" value="QDC43788.1"/>
    <property type="molecule type" value="Genomic_DNA"/>
</dbReference>
<proteinExistence type="inferred from homology"/>
<dbReference type="KEGG" id="mmec:FIU01_04140"/>
<reference evidence="10" key="1">
    <citation type="journal article" date="2019" name="ISME J.">
        <title>Evolution in action: habitat transition from sediment to the pelagial leads to genome streamlining in Methylophilaceae.</title>
        <authorList>
            <person name="Salcher M."/>
            <person name="Schaefle D."/>
            <person name="Kaspar M."/>
            <person name="Neuenschwander S.M."/>
            <person name="Ghai R."/>
        </authorList>
    </citation>
    <scope>NUCLEOTIDE SEQUENCE [LARGE SCALE GENOMIC DNA]</scope>
    <source>
        <strain evidence="10">MMS-M-51</strain>
    </source>
</reference>
<dbReference type="InterPro" id="IPR000515">
    <property type="entry name" value="MetI-like"/>
</dbReference>
<evidence type="ECO:0000256" key="2">
    <source>
        <dbReference type="ARBA" id="ARBA00022448"/>
    </source>
</evidence>
<protein>
    <submittedName>
        <fullName evidence="9">ABC transporter permease</fullName>
    </submittedName>
</protein>
<dbReference type="InterPro" id="IPR035906">
    <property type="entry name" value="MetI-like_sf"/>
</dbReference>
<keyword evidence="3" id="KW-1003">Cell membrane</keyword>
<name>A0A5B8CRA0_9PROT</name>
<organism evidence="9 10">
    <name type="scientific">Methylophilus medardicus</name>
    <dbReference type="NCBI Taxonomy" id="2588534"/>
    <lineage>
        <taxon>Bacteria</taxon>
        <taxon>Pseudomonadati</taxon>
        <taxon>Pseudomonadota</taxon>
        <taxon>Betaproteobacteria</taxon>
        <taxon>Nitrosomonadales</taxon>
        <taxon>Methylophilaceae</taxon>
        <taxon>Methylophilus</taxon>
    </lineage>
</organism>
<sequence>MKAFSLLTLAFWLLLVLLGHLLQLQPNQIDLNAILQWPSAQHWLGTDDLGRDILARVIRGVEVSLMVTLLVTAFTMAIGLSIGLIAGYKGGRLDTALMQITNIFLAFPGILLAIAFAAVLGAGLSNLILALCLTGWVTYARLARGQSLALRQRLHVLAAESLGASGWRVMRLHIFPMLISIVLVEAAYSMASVMIAEASLSFLGLGIQAPEASWGAMLRDAVRFMLVAPHYVLIVGGCMMSLILAINLGGDVLRDRLDVRSEGRL</sequence>
<feature type="transmembrane region" description="Helical" evidence="7">
    <location>
        <begin position="65"/>
        <end position="88"/>
    </location>
</feature>
<evidence type="ECO:0000256" key="3">
    <source>
        <dbReference type="ARBA" id="ARBA00022475"/>
    </source>
</evidence>
<dbReference type="Proteomes" id="UP000311008">
    <property type="component" value="Chromosome"/>
</dbReference>
<dbReference type="OrthoDB" id="9783218at2"/>
<dbReference type="PANTHER" id="PTHR43386">
    <property type="entry name" value="OLIGOPEPTIDE TRANSPORT SYSTEM PERMEASE PROTEIN APPC"/>
    <property type="match status" value="1"/>
</dbReference>
<dbReference type="GO" id="GO:0055085">
    <property type="term" value="P:transmembrane transport"/>
    <property type="evidence" value="ECO:0007669"/>
    <property type="project" value="InterPro"/>
</dbReference>
<keyword evidence="6 7" id="KW-0472">Membrane</keyword>
<gene>
    <name evidence="9" type="ORF">FIU01_04140</name>
</gene>
<evidence type="ECO:0000313" key="9">
    <source>
        <dbReference type="EMBL" id="QDC43788.1"/>
    </source>
</evidence>
<feature type="transmembrane region" description="Helical" evidence="7">
    <location>
        <begin position="174"/>
        <end position="196"/>
    </location>
</feature>
<keyword evidence="2 7" id="KW-0813">Transport</keyword>
<dbReference type="CDD" id="cd06261">
    <property type="entry name" value="TM_PBP2"/>
    <property type="match status" value="1"/>
</dbReference>
<accession>A0A5B8CRA0</accession>
<keyword evidence="5 7" id="KW-1133">Transmembrane helix</keyword>
<evidence type="ECO:0000256" key="7">
    <source>
        <dbReference type="RuleBase" id="RU363032"/>
    </source>
</evidence>